<evidence type="ECO:0000256" key="4">
    <source>
        <dbReference type="ARBA" id="ARBA00022692"/>
    </source>
</evidence>
<dbReference type="GO" id="GO:0007035">
    <property type="term" value="P:vacuolar acidification"/>
    <property type="evidence" value="ECO:0007669"/>
    <property type="project" value="TreeGrafter"/>
</dbReference>
<evidence type="ECO:0000256" key="2">
    <source>
        <dbReference type="ARBA" id="ARBA00009904"/>
    </source>
</evidence>
<evidence type="ECO:0000313" key="10">
    <source>
        <dbReference type="EMBL" id="VEU21644.1"/>
    </source>
</evidence>
<evidence type="ECO:0000256" key="9">
    <source>
        <dbReference type="RuleBase" id="RU361189"/>
    </source>
</evidence>
<dbReference type="PANTHER" id="PTHR11629:SF59">
    <property type="entry name" value="V-TYPE PROTON ATPASE SUBUNIT A, GOLGI ISOFORM"/>
    <property type="match status" value="1"/>
</dbReference>
<dbReference type="GO" id="GO:0000329">
    <property type="term" value="C:fungal-type vacuole membrane"/>
    <property type="evidence" value="ECO:0007669"/>
    <property type="project" value="TreeGrafter"/>
</dbReference>
<evidence type="ECO:0000256" key="8">
    <source>
        <dbReference type="ARBA" id="ARBA00023136"/>
    </source>
</evidence>
<comment type="function">
    <text evidence="9">Essential component of the vacuolar proton pump (V-ATPase), a multimeric enzyme that catalyzes the translocation of protons across the membranes. Required for assembly and activity of the V-ATPase.</text>
</comment>
<dbReference type="EMBL" id="CAACVR010000012">
    <property type="protein sequence ID" value="VEU21644.1"/>
    <property type="molecule type" value="Genomic_DNA"/>
</dbReference>
<comment type="subcellular location">
    <subcellularLocation>
        <location evidence="1">Membrane</location>
        <topology evidence="1">Multi-pass membrane protein</topology>
    </subcellularLocation>
</comment>
<dbReference type="InParanoid" id="A0A448YL25"/>
<feature type="transmembrane region" description="Helical" evidence="9">
    <location>
        <begin position="669"/>
        <end position="688"/>
    </location>
</feature>
<dbReference type="OrthoDB" id="10264220at2759"/>
<organism evidence="10 11">
    <name type="scientific">Brettanomyces naardenensis</name>
    <name type="common">Yeast</name>
    <dbReference type="NCBI Taxonomy" id="13370"/>
    <lineage>
        <taxon>Eukaryota</taxon>
        <taxon>Fungi</taxon>
        <taxon>Dikarya</taxon>
        <taxon>Ascomycota</taxon>
        <taxon>Saccharomycotina</taxon>
        <taxon>Pichiomycetes</taxon>
        <taxon>Pichiales</taxon>
        <taxon>Pichiaceae</taxon>
        <taxon>Brettanomyces</taxon>
    </lineage>
</organism>
<keyword evidence="4 9" id="KW-0812">Transmembrane</keyword>
<dbReference type="STRING" id="13370.A0A448YL25"/>
<evidence type="ECO:0000256" key="3">
    <source>
        <dbReference type="ARBA" id="ARBA00022448"/>
    </source>
</evidence>
<evidence type="ECO:0000256" key="7">
    <source>
        <dbReference type="ARBA" id="ARBA00023065"/>
    </source>
</evidence>
<keyword evidence="6 9" id="KW-1133">Transmembrane helix</keyword>
<feature type="transmembrane region" description="Helical" evidence="9">
    <location>
        <begin position="814"/>
        <end position="837"/>
    </location>
</feature>
<dbReference type="Pfam" id="PF01496">
    <property type="entry name" value="V_ATPase_I"/>
    <property type="match status" value="1"/>
</dbReference>
<evidence type="ECO:0000256" key="6">
    <source>
        <dbReference type="ARBA" id="ARBA00022989"/>
    </source>
</evidence>
<accession>A0A448YL25</accession>
<feature type="transmembrane region" description="Helical" evidence="9">
    <location>
        <begin position="608"/>
        <end position="629"/>
    </location>
</feature>
<dbReference type="PANTHER" id="PTHR11629">
    <property type="entry name" value="VACUOLAR PROTON ATPASES"/>
    <property type="match status" value="1"/>
</dbReference>
<protein>
    <recommendedName>
        <fullName evidence="9">V-type proton ATPase subunit a</fullName>
    </recommendedName>
</protein>
<dbReference type="GO" id="GO:0000220">
    <property type="term" value="C:vacuolar proton-transporting V-type ATPase, V0 domain"/>
    <property type="evidence" value="ECO:0007669"/>
    <property type="project" value="InterPro"/>
</dbReference>
<keyword evidence="7 9" id="KW-0406">Ion transport</keyword>
<evidence type="ECO:0000256" key="1">
    <source>
        <dbReference type="ARBA" id="ARBA00004141"/>
    </source>
</evidence>
<feature type="transmembrane region" description="Helical" evidence="9">
    <location>
        <begin position="576"/>
        <end position="596"/>
    </location>
</feature>
<keyword evidence="11" id="KW-1185">Reference proteome</keyword>
<gene>
    <name evidence="10" type="ORF">BRENAR_LOCUS2377</name>
</gene>
<dbReference type="GO" id="GO:0046961">
    <property type="term" value="F:proton-transporting ATPase activity, rotational mechanism"/>
    <property type="evidence" value="ECO:0007669"/>
    <property type="project" value="InterPro"/>
</dbReference>
<dbReference type="Proteomes" id="UP000290900">
    <property type="component" value="Unassembled WGS sequence"/>
</dbReference>
<feature type="transmembrane region" description="Helical" evidence="9">
    <location>
        <begin position="453"/>
        <end position="477"/>
    </location>
</feature>
<name>A0A448YL25_BRENA</name>
<sequence length="887" mass="101259">MSDAIFRSADMVLVQFYIASEIARECVSVLGELGDIQFRDMNKSVNAFQRSFVKETRKFDNTERQLRYLESVIDKQHVPIVTTSYDDLIRKSTLDLEDLASRQPPTTSQMDTLSRVISDYEHNVREMADTYNDLLSRQFDLLEHRTVLQGTRSFFDARLSPDIVNESSELNRVRLSTDGDEESLLVEEEPLLDSRLQLEHSTSPPPPAASNEMTILGSSMNFICGTIDTDKYLTLERILWRSLRGNLYLNKVPIEEPIRDPATGEDHYRCIFVLFTHGSRLIERCRKIVESLDGKLFDVSPDYEEYRRQLVEVNDKLTDLDSVLDHTSERLVLELKEIALEIERWRIEISKEKAIYATLNLFDYDPTRRCLIAEGWMPKSDLSTVKSALRDVTERCGTDINTVVNVIHTNRTPPTFFRTNKFTSAFQTIVDAYGIASYQEINPGLPAIVTFPFMFAIMFGDMGHGFLLFLAASILILKEGAIAKMKNREEIFDMAYTGRYILVMMGLFSMYTGFMYNDLFSRDIPLFKSGWKWPSDFKEGQSITATQVGVYPIGLDSAWHAAENALLFANSYKMKLSILMGFIHMSYSLQLSLFNYRFFKSRIDIIGNYIPGFLFMHAIFGYLCITIVYKWSVNWIADNKPPPSLLNMLINMFLSPGYVDEQLFPGQKIVQVVLMLIAVVCVPWLLLFKPLALKRQNDTSIRLGYTDIHEASTADNTSLQTITTHGSSSAASTSTTAAMDNFMIEDYNEPPPIFDFGDVMINQVIHTIEFCLNCVSHTASYLRLWALSLAHNQLSSVLWDMTLKNSFVEYSKRGFAGCLIVFFIFGLWFILTVGVLVCMEGTSAMLHSLRLHWVEAMSKHFEGEGYQYTPFAFHDVLTLTDDSSAPK</sequence>
<dbReference type="PIRSF" id="PIRSF001293">
    <property type="entry name" value="ATP6V0A1"/>
    <property type="match status" value="1"/>
</dbReference>
<feature type="transmembrane region" description="Helical" evidence="9">
    <location>
        <begin position="498"/>
        <end position="516"/>
    </location>
</feature>
<proteinExistence type="inferred from homology"/>
<evidence type="ECO:0000256" key="5">
    <source>
        <dbReference type="ARBA" id="ARBA00022781"/>
    </source>
</evidence>
<reference evidence="10 11" key="1">
    <citation type="submission" date="2018-12" db="EMBL/GenBank/DDBJ databases">
        <authorList>
            <person name="Tiukova I."/>
            <person name="Dainat J."/>
        </authorList>
    </citation>
    <scope>NUCLEOTIDE SEQUENCE [LARGE SCALE GENOMIC DNA]</scope>
</reference>
<dbReference type="InterPro" id="IPR002490">
    <property type="entry name" value="V-ATPase_116kDa_su"/>
</dbReference>
<dbReference type="AlphaFoldDB" id="A0A448YL25"/>
<evidence type="ECO:0000313" key="11">
    <source>
        <dbReference type="Proteomes" id="UP000290900"/>
    </source>
</evidence>
<dbReference type="InterPro" id="IPR026028">
    <property type="entry name" value="V-type_ATPase_116kDa_su_euka"/>
</dbReference>
<keyword evidence="3 9" id="KW-0813">Transport</keyword>
<comment type="similarity">
    <text evidence="2 9">Belongs to the V-ATPase 116 kDa subunit family.</text>
</comment>
<keyword evidence="8 9" id="KW-0472">Membrane</keyword>
<dbReference type="GO" id="GO:0051117">
    <property type="term" value="F:ATPase binding"/>
    <property type="evidence" value="ECO:0007669"/>
    <property type="project" value="TreeGrafter"/>
</dbReference>
<keyword evidence="5 9" id="KW-0375">Hydrogen ion transport</keyword>